<evidence type="ECO:0000256" key="7">
    <source>
        <dbReference type="ARBA" id="ARBA00047371"/>
    </source>
</evidence>
<evidence type="ECO:0000313" key="8">
    <source>
        <dbReference type="EMBL" id="CAK9191889.1"/>
    </source>
</evidence>
<evidence type="ECO:0000256" key="6">
    <source>
        <dbReference type="ARBA" id="ARBA00023239"/>
    </source>
</evidence>
<dbReference type="EMBL" id="OZ019893">
    <property type="protein sequence ID" value="CAK9191889.1"/>
    <property type="molecule type" value="Genomic_DNA"/>
</dbReference>
<evidence type="ECO:0000313" key="9">
    <source>
        <dbReference type="Proteomes" id="UP001497512"/>
    </source>
</evidence>
<keyword evidence="5" id="KW-0067">ATP-binding</keyword>
<reference evidence="8 9" key="1">
    <citation type="submission" date="2024-02" db="EMBL/GenBank/DDBJ databases">
        <authorList>
            <consortium name="ELIXIR-Norway"/>
            <consortium name="Elixir Norway"/>
        </authorList>
    </citation>
    <scope>NUCLEOTIDE SEQUENCE [LARGE SCALE GENOMIC DNA]</scope>
</reference>
<dbReference type="InterPro" id="IPR013035">
    <property type="entry name" value="PEP_carboxykinase_C"/>
</dbReference>
<dbReference type="SUPFAM" id="SSF68923">
    <property type="entry name" value="PEP carboxykinase N-terminal domain"/>
    <property type="match status" value="1"/>
</dbReference>
<dbReference type="InterPro" id="IPR001272">
    <property type="entry name" value="PEP_carboxykinase_ATP"/>
</dbReference>
<gene>
    <name evidence="8" type="ORF">CSSPTR1EN2_LOCUS1616</name>
</gene>
<evidence type="ECO:0000256" key="3">
    <source>
        <dbReference type="ARBA" id="ARBA00012363"/>
    </source>
</evidence>
<evidence type="ECO:0000256" key="2">
    <source>
        <dbReference type="ARBA" id="ARBA00006052"/>
    </source>
</evidence>
<evidence type="ECO:0000256" key="5">
    <source>
        <dbReference type="ARBA" id="ARBA00022840"/>
    </source>
</evidence>
<comment type="pathway">
    <text evidence="1">Carbohydrate biosynthesis; gluconeogenesis.</text>
</comment>
<dbReference type="EC" id="4.1.1.49" evidence="3"/>
<organism evidence="8 9">
    <name type="scientific">Sphagnum troendelagicum</name>
    <dbReference type="NCBI Taxonomy" id="128251"/>
    <lineage>
        <taxon>Eukaryota</taxon>
        <taxon>Viridiplantae</taxon>
        <taxon>Streptophyta</taxon>
        <taxon>Embryophyta</taxon>
        <taxon>Bryophyta</taxon>
        <taxon>Sphagnophytina</taxon>
        <taxon>Sphagnopsida</taxon>
        <taxon>Sphagnales</taxon>
        <taxon>Sphagnaceae</taxon>
        <taxon>Sphagnum</taxon>
    </lineage>
</organism>
<accession>A0ABP0TBR2</accession>
<dbReference type="PANTHER" id="PTHR30031">
    <property type="entry name" value="PHOSPHOENOLPYRUVATE CARBOXYKINASE ATP"/>
    <property type="match status" value="1"/>
</dbReference>
<evidence type="ECO:0000256" key="4">
    <source>
        <dbReference type="ARBA" id="ARBA00022741"/>
    </source>
</evidence>
<comment type="catalytic activity">
    <reaction evidence="7">
        <text>oxaloacetate + ATP = phosphoenolpyruvate + ADP + CO2</text>
        <dbReference type="Rhea" id="RHEA:18617"/>
        <dbReference type="ChEBI" id="CHEBI:16452"/>
        <dbReference type="ChEBI" id="CHEBI:16526"/>
        <dbReference type="ChEBI" id="CHEBI:30616"/>
        <dbReference type="ChEBI" id="CHEBI:58702"/>
        <dbReference type="ChEBI" id="CHEBI:456216"/>
        <dbReference type="EC" id="4.1.1.49"/>
    </reaction>
</comment>
<dbReference type="InterPro" id="IPR008210">
    <property type="entry name" value="PEP_carboxykinase_N"/>
</dbReference>
<sequence>MRRVMVQGLARFSSSSSSSSRYYTHASACLAAAETSTDKSATSGGAAGHVETIIFPREGPGVNYALNWALASKGVSPQGDAYRNLKEKELKKHNAAIPGSASPAKIYARGTYSVGAADISKAQFNGIFKEVTAHLSSAAKLYVHDGAVGSSPSVDVKVRTISDSSSAALILQRILDPAPTRVVSHDAFPLTVYVASNYSPTDHERLGMVSEGKGGSIVIDYDRSTMILWGNAVNDTESVKMSLAALAAPSVTSRDALPLFSRLLVQGGSTVLLFAPESLVQNNPALLKAAVSPDLGIVWSKDGVARLFATHQPQAANLYKTPSSLVLVTADSTGAVPDISKVTAEKAAALFVAGYNGEQFHPGYQAGPGSVDPVILAKGLSALLEGSNIPAFLVNASLLSENELVKHIEATVTGKLPKMAALKSKYRKFMGHRFPDLPNELQI</sequence>
<protein>
    <recommendedName>
        <fullName evidence="3">phosphoenolpyruvate carboxykinase (ATP)</fullName>
        <ecNumber evidence="3">4.1.1.49</ecNumber>
    </recommendedName>
</protein>
<proteinExistence type="inferred from homology"/>
<dbReference type="Gene3D" id="3.90.228.20">
    <property type="match status" value="1"/>
</dbReference>
<dbReference type="Gene3D" id="3.40.449.10">
    <property type="entry name" value="Phosphoenolpyruvate Carboxykinase, domain 1"/>
    <property type="match status" value="1"/>
</dbReference>
<keyword evidence="4" id="KW-0547">Nucleotide-binding</keyword>
<keyword evidence="6" id="KW-0456">Lyase</keyword>
<dbReference type="SUPFAM" id="SSF53795">
    <property type="entry name" value="PEP carboxykinase-like"/>
    <property type="match status" value="1"/>
</dbReference>
<keyword evidence="9" id="KW-1185">Reference proteome</keyword>
<dbReference type="Proteomes" id="UP001497512">
    <property type="component" value="Chromosome 1"/>
</dbReference>
<comment type="similarity">
    <text evidence="2">Belongs to the phosphoenolpyruvate carboxykinase (ATP) family.</text>
</comment>
<evidence type="ECO:0000256" key="1">
    <source>
        <dbReference type="ARBA" id="ARBA00004742"/>
    </source>
</evidence>
<name>A0ABP0TBR2_9BRYO</name>
<dbReference type="PANTHER" id="PTHR30031:SF2">
    <property type="entry name" value="PHOSPHOENOLPYRUVATE CARBOXYKINASE (ATP)"/>
    <property type="match status" value="1"/>
</dbReference>